<protein>
    <recommendedName>
        <fullName evidence="1">Transposase IS204/IS1001/IS1096/IS1165 DDE domain-containing protein</fullName>
    </recommendedName>
</protein>
<dbReference type="EMBL" id="LQZE01000502">
    <property type="protein sequence ID" value="KXU11741.1"/>
    <property type="molecule type" value="Genomic_DNA"/>
</dbReference>
<name>A0A139RAF5_STROR</name>
<accession>A0A139RAF5</accession>
<dbReference type="Proteomes" id="UP000072989">
    <property type="component" value="Unassembled WGS sequence"/>
</dbReference>
<dbReference type="Pfam" id="PF01610">
    <property type="entry name" value="DDE_Tnp_ISL3"/>
    <property type="match status" value="1"/>
</dbReference>
<evidence type="ECO:0000313" key="3">
    <source>
        <dbReference type="Proteomes" id="UP000072989"/>
    </source>
</evidence>
<reference evidence="2 3" key="1">
    <citation type="submission" date="2016-01" db="EMBL/GenBank/DDBJ databases">
        <title>Highly variable Streptococcus oralis are common among viridans streptococci isolated from primates.</title>
        <authorList>
            <person name="Denapaite D."/>
            <person name="Rieger M."/>
            <person name="Koendgen S."/>
            <person name="Brueckner R."/>
            <person name="Ochigava I."/>
            <person name="Kappeler P."/>
            <person name="Maetz-Rensing K."/>
            <person name="Leendertz F."/>
            <person name="Hakenbeck R."/>
        </authorList>
    </citation>
    <scope>NUCLEOTIDE SEQUENCE [LARGE SCALE GENOMIC DNA]</scope>
    <source>
        <strain evidence="2 3">DD17</strain>
    </source>
</reference>
<sequence length="54" mass="6240">MAVFKIFKKGKNKIENSMTSSYSNDKLEVTNNPIKVIKCIAFGYRNFNNFKNGF</sequence>
<proteinExistence type="predicted"/>
<dbReference type="PATRIC" id="fig|1303.87.peg.2323"/>
<gene>
    <name evidence="2" type="ORF">SORDD17_01878</name>
</gene>
<feature type="domain" description="Transposase IS204/IS1001/IS1096/IS1165 DDE" evidence="1">
    <location>
        <begin position="3"/>
        <end position="51"/>
    </location>
</feature>
<comment type="caution">
    <text evidence="2">The sequence shown here is derived from an EMBL/GenBank/DDBJ whole genome shotgun (WGS) entry which is preliminary data.</text>
</comment>
<organism evidence="2 3">
    <name type="scientific">Streptococcus oralis</name>
    <dbReference type="NCBI Taxonomy" id="1303"/>
    <lineage>
        <taxon>Bacteria</taxon>
        <taxon>Bacillati</taxon>
        <taxon>Bacillota</taxon>
        <taxon>Bacilli</taxon>
        <taxon>Lactobacillales</taxon>
        <taxon>Streptococcaceae</taxon>
        <taxon>Streptococcus</taxon>
    </lineage>
</organism>
<evidence type="ECO:0000313" key="2">
    <source>
        <dbReference type="EMBL" id="KXU11741.1"/>
    </source>
</evidence>
<dbReference type="InterPro" id="IPR002560">
    <property type="entry name" value="Transposase_DDE"/>
</dbReference>
<evidence type="ECO:0000259" key="1">
    <source>
        <dbReference type="Pfam" id="PF01610"/>
    </source>
</evidence>
<dbReference type="AlphaFoldDB" id="A0A139RAF5"/>